<evidence type="ECO:0000256" key="1">
    <source>
        <dbReference type="SAM" id="Phobius"/>
    </source>
</evidence>
<proteinExistence type="predicted"/>
<evidence type="ECO:0000313" key="2">
    <source>
        <dbReference type="EMBL" id="PIP60233.1"/>
    </source>
</evidence>
<keyword evidence="1" id="KW-0472">Membrane</keyword>
<protein>
    <submittedName>
        <fullName evidence="2">Uncharacterized protein</fullName>
    </submittedName>
</protein>
<comment type="caution">
    <text evidence="2">The sequence shown here is derived from an EMBL/GenBank/DDBJ whole genome shotgun (WGS) entry which is preliminary data.</text>
</comment>
<reference evidence="2 3" key="1">
    <citation type="submission" date="2017-09" db="EMBL/GenBank/DDBJ databases">
        <title>Depth-based differentiation of microbial function through sediment-hosted aquifers and enrichment of novel symbionts in the deep terrestrial subsurface.</title>
        <authorList>
            <person name="Probst A.J."/>
            <person name="Ladd B."/>
            <person name="Jarett J.K."/>
            <person name="Geller-Mcgrath D.E."/>
            <person name="Sieber C.M."/>
            <person name="Emerson J.B."/>
            <person name="Anantharaman K."/>
            <person name="Thomas B.C."/>
            <person name="Malmstrom R."/>
            <person name="Stieglmeier M."/>
            <person name="Klingl A."/>
            <person name="Woyke T."/>
            <person name="Ryan C.M."/>
            <person name="Banfield J.F."/>
        </authorList>
    </citation>
    <scope>NUCLEOTIDE SEQUENCE [LARGE SCALE GENOMIC DNA]</scope>
    <source>
        <strain evidence="2">CG22_combo_CG10-13_8_21_14_all_47_17</strain>
    </source>
</reference>
<dbReference type="AlphaFoldDB" id="A0A2H0BRC0"/>
<organism evidence="2 3">
    <name type="scientific">Candidatus Uhrbacteria bacterium CG22_combo_CG10-13_8_21_14_all_47_17</name>
    <dbReference type="NCBI Taxonomy" id="1975041"/>
    <lineage>
        <taxon>Bacteria</taxon>
        <taxon>Candidatus Uhriibacteriota</taxon>
    </lineage>
</organism>
<dbReference type="EMBL" id="PCSZ01000076">
    <property type="protein sequence ID" value="PIP60233.1"/>
    <property type="molecule type" value="Genomic_DNA"/>
</dbReference>
<sequence length="146" mass="16393">MLFTRTLDKPHQRVFRVLALAQLLFISVLAVSVFAVSCITESGPIQTSALQCKAPTLNDLAALPSSVLLETDLPRVAVLPFVFIAFLPLASIALTFFRERTSAFYRQRARQLFWLWGRCTPFLSGEHAFFPSFFSRSDALLLEVLP</sequence>
<keyword evidence="1" id="KW-1133">Transmembrane helix</keyword>
<name>A0A2H0BRC0_9BACT</name>
<accession>A0A2H0BRC0</accession>
<evidence type="ECO:0000313" key="3">
    <source>
        <dbReference type="Proteomes" id="UP000231581"/>
    </source>
</evidence>
<keyword evidence="1" id="KW-0812">Transmembrane</keyword>
<feature type="transmembrane region" description="Helical" evidence="1">
    <location>
        <begin position="76"/>
        <end position="97"/>
    </location>
</feature>
<dbReference type="Proteomes" id="UP000231581">
    <property type="component" value="Unassembled WGS sequence"/>
</dbReference>
<gene>
    <name evidence="2" type="ORF">COX00_04205</name>
</gene>